<name>D6Y328_THEBD</name>
<evidence type="ECO:0000313" key="2">
    <source>
        <dbReference type="Proteomes" id="UP000006640"/>
    </source>
</evidence>
<reference evidence="1 2" key="1">
    <citation type="submission" date="2010-01" db="EMBL/GenBank/DDBJ databases">
        <title>The complete genome of Thermobispora bispora DSM 43833.</title>
        <authorList>
            <consortium name="US DOE Joint Genome Institute (JGI-PGF)"/>
            <person name="Lucas S."/>
            <person name="Copeland A."/>
            <person name="Lapidus A."/>
            <person name="Glavina del Rio T."/>
            <person name="Dalin E."/>
            <person name="Tice H."/>
            <person name="Bruce D."/>
            <person name="Goodwin L."/>
            <person name="Pitluck S."/>
            <person name="Kyrpides N."/>
            <person name="Mavromatis K."/>
            <person name="Ivanova N."/>
            <person name="Mikhailova N."/>
            <person name="Chertkov O."/>
            <person name="Brettin T."/>
            <person name="Detter J.C."/>
            <person name="Han C."/>
            <person name="Larimer F."/>
            <person name="Land M."/>
            <person name="Hauser L."/>
            <person name="Markowitz V."/>
            <person name="Cheng J.-F."/>
            <person name="Hugenholtz P."/>
            <person name="Woyke T."/>
            <person name="Wu D."/>
            <person name="Jando M."/>
            <person name="Schneider S."/>
            <person name="Klenk H.-P."/>
            <person name="Eisen J.A."/>
        </authorList>
    </citation>
    <scope>NUCLEOTIDE SEQUENCE [LARGE SCALE GENOMIC DNA]</scope>
    <source>
        <strain evidence="2">ATCC 19993 / DSM 43833 / CBS 139.67 / JCM 10125 / KCTC 9307 / NBRC 14880 / R51</strain>
    </source>
</reference>
<evidence type="ECO:0000313" key="1">
    <source>
        <dbReference type="EMBL" id="ADG88903.1"/>
    </source>
</evidence>
<dbReference type="EMBL" id="CP001874">
    <property type="protein sequence ID" value="ADG88903.1"/>
    <property type="molecule type" value="Genomic_DNA"/>
</dbReference>
<gene>
    <name evidence="1" type="ordered locus">Tbis_2192</name>
</gene>
<accession>D6Y328</accession>
<dbReference type="Proteomes" id="UP000006640">
    <property type="component" value="Chromosome"/>
</dbReference>
<dbReference type="HOGENOM" id="CLU_194674_0_0_11"/>
<organism evidence="1 2">
    <name type="scientific">Thermobispora bispora (strain ATCC 19993 / DSM 43833 / CBS 139.67 / JCM 10125 / KCTC 9307 / NBRC 14880 / R51)</name>
    <dbReference type="NCBI Taxonomy" id="469371"/>
    <lineage>
        <taxon>Bacteria</taxon>
        <taxon>Bacillati</taxon>
        <taxon>Actinomycetota</taxon>
        <taxon>Actinomycetes</taxon>
        <taxon>Streptosporangiales</taxon>
        <taxon>Streptosporangiaceae</taxon>
        <taxon>Thermobispora</taxon>
    </lineage>
</organism>
<protein>
    <submittedName>
        <fullName evidence="1">Uncharacterized protein</fullName>
    </submittedName>
</protein>
<dbReference type="STRING" id="469371.Tbis_2192"/>
<dbReference type="RefSeq" id="WP_013132436.1">
    <property type="nucleotide sequence ID" value="NC_014165.1"/>
</dbReference>
<sequence length="71" mass="7979">MEQSSANRSVSTIPGWRIFTSDANRLWASRMRPFSTDAEKAGAYRTVDADDMAGLIKVISEQEEISEQVNR</sequence>
<dbReference type="OrthoDB" id="3538813at2"/>
<keyword evidence="2" id="KW-1185">Reference proteome</keyword>
<dbReference type="KEGG" id="tbi:Tbis_2192"/>
<dbReference type="AlphaFoldDB" id="D6Y328"/>
<proteinExistence type="predicted"/>